<keyword evidence="9" id="KW-1185">Reference proteome</keyword>
<dbReference type="Proteomes" id="UP000215902">
    <property type="component" value="Unassembled WGS sequence"/>
</dbReference>
<dbReference type="InterPro" id="IPR036140">
    <property type="entry name" value="PFN_sf"/>
</dbReference>
<gene>
    <name evidence="8" type="ORF">BOX15_Mlig030237g3</name>
</gene>
<feature type="non-terminal residue" evidence="8">
    <location>
        <position position="1"/>
    </location>
</feature>
<comment type="caution">
    <text evidence="8">The sequence shown here is derived from an EMBL/GenBank/DDBJ whole genome shotgun (WGS) entry which is preliminary data.</text>
</comment>
<accession>A0A267F9E1</accession>
<evidence type="ECO:0000256" key="1">
    <source>
        <dbReference type="ARBA" id="ARBA00004245"/>
    </source>
</evidence>
<dbReference type="SMART" id="SM00392">
    <property type="entry name" value="PROF"/>
    <property type="match status" value="1"/>
</dbReference>
<evidence type="ECO:0000256" key="3">
    <source>
        <dbReference type="ARBA" id="ARBA00011583"/>
    </source>
</evidence>
<dbReference type="STRING" id="282301.A0A267F9E1"/>
<dbReference type="OrthoDB" id="421374at2759"/>
<dbReference type="EMBL" id="NIVC01001292">
    <property type="protein sequence ID" value="PAA69777.1"/>
    <property type="molecule type" value="Genomic_DNA"/>
</dbReference>
<evidence type="ECO:0000256" key="4">
    <source>
        <dbReference type="ARBA" id="ARBA00022490"/>
    </source>
</evidence>
<dbReference type="InterPro" id="IPR048278">
    <property type="entry name" value="PFN"/>
</dbReference>
<name>A0A267F9E1_9PLAT</name>
<dbReference type="AlphaFoldDB" id="A0A267F9E1"/>
<dbReference type="GO" id="GO:0003785">
    <property type="term" value="F:actin monomer binding"/>
    <property type="evidence" value="ECO:0007669"/>
    <property type="project" value="TreeGrafter"/>
</dbReference>
<evidence type="ECO:0000256" key="7">
    <source>
        <dbReference type="RuleBase" id="RU003909"/>
    </source>
</evidence>
<organism evidence="8 9">
    <name type="scientific">Macrostomum lignano</name>
    <dbReference type="NCBI Taxonomy" id="282301"/>
    <lineage>
        <taxon>Eukaryota</taxon>
        <taxon>Metazoa</taxon>
        <taxon>Spiralia</taxon>
        <taxon>Lophotrochozoa</taxon>
        <taxon>Platyhelminthes</taxon>
        <taxon>Rhabditophora</taxon>
        <taxon>Macrostomorpha</taxon>
        <taxon>Macrostomida</taxon>
        <taxon>Macrostomidae</taxon>
        <taxon>Macrostomum</taxon>
    </lineage>
</organism>
<evidence type="ECO:0000313" key="9">
    <source>
        <dbReference type="Proteomes" id="UP000215902"/>
    </source>
</evidence>
<keyword evidence="4" id="KW-0963">Cytoplasm</keyword>
<evidence type="ECO:0000256" key="6">
    <source>
        <dbReference type="ARBA" id="ARBA00023212"/>
    </source>
</evidence>
<evidence type="ECO:0000313" key="8">
    <source>
        <dbReference type="EMBL" id="PAA69777.1"/>
    </source>
</evidence>
<dbReference type="Pfam" id="PF00235">
    <property type="entry name" value="Profilin"/>
    <property type="match status" value="1"/>
</dbReference>
<dbReference type="GO" id="GO:0005856">
    <property type="term" value="C:cytoskeleton"/>
    <property type="evidence" value="ECO:0007669"/>
    <property type="project" value="UniProtKB-SubCell"/>
</dbReference>
<dbReference type="Gene3D" id="3.30.450.30">
    <property type="entry name" value="Dynein light chain 2a, cytoplasmic"/>
    <property type="match status" value="1"/>
</dbReference>
<dbReference type="SUPFAM" id="SSF55770">
    <property type="entry name" value="Profilin (actin-binding protein)"/>
    <property type="match status" value="1"/>
</dbReference>
<comment type="subunit">
    <text evidence="3">Occurs in many kinds of cells as a complex with monomeric actin in a 1:1 ratio.</text>
</comment>
<keyword evidence="6" id="KW-0206">Cytoskeleton</keyword>
<dbReference type="PANTHER" id="PTHR11604:SF0">
    <property type="entry name" value="PROFILIN"/>
    <property type="match status" value="1"/>
</dbReference>
<dbReference type="InterPro" id="IPR005455">
    <property type="entry name" value="PFN_euk"/>
</dbReference>
<evidence type="ECO:0000256" key="5">
    <source>
        <dbReference type="ARBA" id="ARBA00023203"/>
    </source>
</evidence>
<dbReference type="GO" id="GO:0005938">
    <property type="term" value="C:cell cortex"/>
    <property type="evidence" value="ECO:0007669"/>
    <property type="project" value="TreeGrafter"/>
</dbReference>
<sequence>LIRSKANIMSSWQPWVDNMMQYPGVNAAAIFGLDGSVWAQSGQCSPSQAEVQALVAGTGKSSAGEFSAFSFQGRRFMTLRLQDGEIDARSGPSSLSAMRTGQAVIVGGYLAEEGEQASMAGCQRVNFAASKIKEALTNSGY</sequence>
<comment type="subcellular location">
    <subcellularLocation>
        <location evidence="1">Cytoplasm</location>
        <location evidence="1">Cytoskeleton</location>
    </subcellularLocation>
</comment>
<keyword evidence="5 7" id="KW-0009">Actin-binding</keyword>
<evidence type="ECO:0000256" key="2">
    <source>
        <dbReference type="ARBA" id="ARBA00010058"/>
    </source>
</evidence>
<comment type="similarity">
    <text evidence="2 7">Belongs to the profilin family.</text>
</comment>
<reference evidence="8 9" key="1">
    <citation type="submission" date="2017-06" db="EMBL/GenBank/DDBJ databases">
        <title>A platform for efficient transgenesis in Macrostomum lignano, a flatworm model organism for stem cell research.</title>
        <authorList>
            <person name="Berezikov E."/>
        </authorList>
    </citation>
    <scope>NUCLEOTIDE SEQUENCE [LARGE SCALE GENOMIC DNA]</scope>
    <source>
        <strain evidence="8">DV1</strain>
        <tissue evidence="8">Whole organism</tissue>
    </source>
</reference>
<proteinExistence type="inferred from homology"/>
<protein>
    <recommendedName>
        <fullName evidence="7">Profilin</fullName>
    </recommendedName>
</protein>
<dbReference type="PANTHER" id="PTHR11604">
    <property type="entry name" value="PROFILIN"/>
    <property type="match status" value="1"/>
</dbReference>